<sequence length="333" mass="36587">MAVTNILHERFLSGIPSIVLLLVIFQTINICGAVGTSTSTTIQSGTAKEENFKNPLGRLLVTRLVSWKRTNPKFLRKLADGAENSSEFETRKAEFGPGADWSCTTPENDDYDSCTLSGTGCSWCPLGSSVGVCLRTSQADVVNALENDHLLHLKCYDNEDEVIDESATEFWDEAASCLPHGAGDCQGQHGSGDHTCTWCTVNEPSMGFCLSQSLRNNLIIAQALEDFDEDVSTGDQIRLDEIVHCDNDDDKSKNSANIWSQHCGWAAIETDQDEANCLSTKDQRCVVQGNPFPGLLGSKGGKHCVTVQQQQAMLWTIYLLRDMGWEDEMSSFQ</sequence>
<evidence type="ECO:0000313" key="1">
    <source>
        <dbReference type="EMBL" id="CAE0707755.1"/>
    </source>
</evidence>
<name>A0A7S4A955_9STRA</name>
<reference evidence="1" key="1">
    <citation type="submission" date="2021-01" db="EMBL/GenBank/DDBJ databases">
        <authorList>
            <person name="Corre E."/>
            <person name="Pelletier E."/>
            <person name="Niang G."/>
            <person name="Scheremetjew M."/>
            <person name="Finn R."/>
            <person name="Kale V."/>
            <person name="Holt S."/>
            <person name="Cochrane G."/>
            <person name="Meng A."/>
            <person name="Brown T."/>
            <person name="Cohen L."/>
        </authorList>
    </citation>
    <scope>NUCLEOTIDE SEQUENCE</scope>
    <source>
        <strain evidence="1">10249 10 AB</strain>
    </source>
</reference>
<dbReference type="EMBL" id="HBIX01000601">
    <property type="protein sequence ID" value="CAE0707755.1"/>
    <property type="molecule type" value="Transcribed_RNA"/>
</dbReference>
<proteinExistence type="predicted"/>
<accession>A0A7S4A955</accession>
<protein>
    <submittedName>
        <fullName evidence="1">Uncharacterized protein</fullName>
    </submittedName>
</protein>
<organism evidence="1">
    <name type="scientific">Pseudo-nitzschia australis</name>
    <dbReference type="NCBI Taxonomy" id="44445"/>
    <lineage>
        <taxon>Eukaryota</taxon>
        <taxon>Sar</taxon>
        <taxon>Stramenopiles</taxon>
        <taxon>Ochrophyta</taxon>
        <taxon>Bacillariophyta</taxon>
        <taxon>Bacillariophyceae</taxon>
        <taxon>Bacillariophycidae</taxon>
        <taxon>Bacillariales</taxon>
        <taxon>Bacillariaceae</taxon>
        <taxon>Pseudo-nitzschia</taxon>
    </lineage>
</organism>
<dbReference type="AlphaFoldDB" id="A0A7S4A955"/>
<gene>
    <name evidence="1" type="ORF">PAUS00366_LOCUS475</name>
</gene>